<dbReference type="eggNOG" id="COG0457">
    <property type="taxonomic scope" value="Bacteria"/>
</dbReference>
<dbReference type="InterPro" id="IPR011990">
    <property type="entry name" value="TPR-like_helical_dom_sf"/>
</dbReference>
<proteinExistence type="predicted"/>
<accession>U4T9M4</accession>
<dbReference type="Gene3D" id="1.25.40.10">
    <property type="entry name" value="Tetratricopeptide repeat domain"/>
    <property type="match status" value="2"/>
</dbReference>
<dbReference type="AlphaFoldDB" id="U4T9M4"/>
<evidence type="ECO:0000313" key="2">
    <source>
        <dbReference type="Proteomes" id="UP000016761"/>
    </source>
</evidence>
<dbReference type="STRING" id="1354303.M917_1681"/>
<organism evidence="1 2">
    <name type="scientific">Psychrobacter aquaticus CMS 56</name>
    <dbReference type="NCBI Taxonomy" id="1354303"/>
    <lineage>
        <taxon>Bacteria</taxon>
        <taxon>Pseudomonadati</taxon>
        <taxon>Pseudomonadota</taxon>
        <taxon>Gammaproteobacteria</taxon>
        <taxon>Moraxellales</taxon>
        <taxon>Moraxellaceae</taxon>
        <taxon>Psychrobacter</taxon>
    </lineage>
</organism>
<comment type="caution">
    <text evidence="1">The sequence shown here is derived from an EMBL/GenBank/DDBJ whole genome shotgun (WGS) entry which is preliminary data.</text>
</comment>
<name>U4T9M4_9GAMM</name>
<keyword evidence="2" id="KW-1185">Reference proteome</keyword>
<dbReference type="PATRIC" id="fig|1354303.4.peg.1657"/>
<dbReference type="Proteomes" id="UP000016761">
    <property type="component" value="Unassembled WGS sequence"/>
</dbReference>
<evidence type="ECO:0000313" key="1">
    <source>
        <dbReference type="EMBL" id="ERL55424.1"/>
    </source>
</evidence>
<reference evidence="1 2" key="1">
    <citation type="journal article" date="2013" name="Genome Announc.">
        <title>Draft Genome Sequence of Psychrobacter aquaticus Strain CMS 56T, Isolated from a Cyanobacterial Mat Sample Collected from Water Bodies in the McMurdo Dry Valley Region of Antarctica.</title>
        <authorList>
            <person name="Reddy G.S."/>
            <person name="Ara S."/>
            <person name="Singh A."/>
            <person name="Kumar Pinnaka A."/>
            <person name="Shivaji S."/>
        </authorList>
    </citation>
    <scope>NUCLEOTIDE SEQUENCE [LARGE SCALE GENOMIC DNA]</scope>
    <source>
        <strain evidence="1 2">CMS 56</strain>
    </source>
</reference>
<sequence>MMSIDDIEGLDEITRKEIEELQKVTRKSESDKQFSLAQRKLAEIFYKHGLLDEAVRVSKLIEPQDNREHYKKAQYNIAAVYEEQDKTKEALKIWSEIEADSSEIYSRAQYNIGSIKNDLGEFKEAKKAWGKVKKNGSPEAYARAQYNLASRLVKEGQEDNAIQAWRNIEKKDALEIYALAQFNLGVSLNIKDSTYEALETWEKIEAKDSLEAFNRAQYNICTVSLENTQYQDINRAENALKKIVNGYQYEKRCLEKICRLLKTSSTDIGKYLLLLFIHTTEIIEILKVDFSHRVTDNKPVERKLAHYTGTDTTNKLLDIEKGKEQPSSFRLNTINNVNDPSEGKLLLNYLKGIKEGLSYNSQFDEDLHAFISCFTFNHDSLNQFRLYGKQDNKEASGISLVFNQKFFQKHDSTAGLSYVAFEDSLQKINVTSIQGSTGEKAVERINKQPVMRCVYLDPTSDYIHLAQRNRLTFFREFNNETVQVKSGQISKAEYEWERYQNFIDKKTEDFRSVFIDLQSDYRTITEKVIEIEKKNASLSGKIEVLLNEILLPLKYLIKHSAFQEEQECRMVYMTSLDDKKVKMEFGRFLYVEYEPKVKAHLDKIYIAPAATQYQPYLAKLLCDTNVKIELSNNPYRQT</sequence>
<dbReference type="EMBL" id="AUSW01000030">
    <property type="protein sequence ID" value="ERL55424.1"/>
    <property type="molecule type" value="Genomic_DNA"/>
</dbReference>
<protein>
    <submittedName>
        <fullName evidence="1">Uncharacterized protein</fullName>
    </submittedName>
</protein>
<dbReference type="SUPFAM" id="SSF48452">
    <property type="entry name" value="TPR-like"/>
    <property type="match status" value="1"/>
</dbReference>
<gene>
    <name evidence="1" type="ORF">M917_1681</name>
</gene>